<gene>
    <name evidence="1" type="primary">kdkA</name>
    <name evidence="1" type="ORF">Pla133_33480</name>
</gene>
<dbReference type="EMBL" id="CP036287">
    <property type="protein sequence ID" value="QDU68253.1"/>
    <property type="molecule type" value="Genomic_DNA"/>
</dbReference>
<dbReference type="InterPro" id="IPR011009">
    <property type="entry name" value="Kinase-like_dom_sf"/>
</dbReference>
<proteinExistence type="predicted"/>
<evidence type="ECO:0000313" key="1">
    <source>
        <dbReference type="EMBL" id="QDU68253.1"/>
    </source>
</evidence>
<dbReference type="AlphaFoldDB" id="A0A518BMT4"/>
<keyword evidence="1" id="KW-0418">Kinase</keyword>
<dbReference type="SUPFAM" id="SSF56112">
    <property type="entry name" value="Protein kinase-like (PK-like)"/>
    <property type="match status" value="1"/>
</dbReference>
<name>A0A518BMT4_9BACT</name>
<accession>A0A518BMT4</accession>
<protein>
    <submittedName>
        <fullName evidence="1">3-deoxy-D-manno-octulosonic acid kinase</fullName>
        <ecNumber evidence="1">2.7.1.166</ecNumber>
    </submittedName>
</protein>
<organism evidence="1 2">
    <name type="scientific">Engelhardtia mirabilis</name>
    <dbReference type="NCBI Taxonomy" id="2528011"/>
    <lineage>
        <taxon>Bacteria</taxon>
        <taxon>Pseudomonadati</taxon>
        <taxon>Planctomycetota</taxon>
        <taxon>Planctomycetia</taxon>
        <taxon>Planctomycetia incertae sedis</taxon>
        <taxon>Engelhardtia</taxon>
    </lineage>
</organism>
<dbReference type="Gene3D" id="1.10.510.10">
    <property type="entry name" value="Transferase(Phosphotransferase) domain 1"/>
    <property type="match status" value="1"/>
</dbReference>
<keyword evidence="1" id="KW-0808">Transferase</keyword>
<dbReference type="Pfam" id="PF06293">
    <property type="entry name" value="Kdo"/>
    <property type="match status" value="1"/>
</dbReference>
<keyword evidence="2" id="KW-1185">Reference proteome</keyword>
<evidence type="ECO:0000313" key="2">
    <source>
        <dbReference type="Proteomes" id="UP000316921"/>
    </source>
</evidence>
<sequence length="299" mass="33016">MPRPPELPADYTLQRAGGGSLVVADHAAERLRAAGFEPDGDRHPLPASDLSGRIPLGEIHGSGPRLVVRRYRHGGLLRWLTGARFMDASRPVRELCLSAELRRLGLATPEVIAARARPARPGWLLDLVSVRIENALDLGTVLEMARAGELAQADRAALLARTGALIAELHDVGLAHADLQPRNLLVERGSLGTAQPRLWVLDLDRSQLVPKLDRAARLQNLARLLRSVRRREGRGRAFLRRTDLPRFLRGYAGADWRGLLPDLVATLEQRSWHHRLGWWLERLVGASPADRDGAAQVRG</sequence>
<dbReference type="RefSeq" id="WP_419191603.1">
    <property type="nucleotide sequence ID" value="NZ_CP036287.1"/>
</dbReference>
<dbReference type="GO" id="GO:0016301">
    <property type="term" value="F:kinase activity"/>
    <property type="evidence" value="ECO:0007669"/>
    <property type="project" value="UniProtKB-KW"/>
</dbReference>
<dbReference type="KEGG" id="pbap:Pla133_33480"/>
<dbReference type="Proteomes" id="UP000316921">
    <property type="component" value="Chromosome"/>
</dbReference>
<dbReference type="EC" id="2.7.1.166" evidence="1"/>
<reference evidence="1 2" key="1">
    <citation type="submission" date="2019-02" db="EMBL/GenBank/DDBJ databases">
        <title>Deep-cultivation of Planctomycetes and their phenomic and genomic characterization uncovers novel biology.</title>
        <authorList>
            <person name="Wiegand S."/>
            <person name="Jogler M."/>
            <person name="Boedeker C."/>
            <person name="Pinto D."/>
            <person name="Vollmers J."/>
            <person name="Rivas-Marin E."/>
            <person name="Kohn T."/>
            <person name="Peeters S.H."/>
            <person name="Heuer A."/>
            <person name="Rast P."/>
            <person name="Oberbeckmann S."/>
            <person name="Bunk B."/>
            <person name="Jeske O."/>
            <person name="Meyerdierks A."/>
            <person name="Storesund J.E."/>
            <person name="Kallscheuer N."/>
            <person name="Luecker S."/>
            <person name="Lage O.M."/>
            <person name="Pohl T."/>
            <person name="Merkel B.J."/>
            <person name="Hornburger P."/>
            <person name="Mueller R.-W."/>
            <person name="Bruemmer F."/>
            <person name="Labrenz M."/>
            <person name="Spormann A.M."/>
            <person name="Op den Camp H."/>
            <person name="Overmann J."/>
            <person name="Amann R."/>
            <person name="Jetten M.S.M."/>
            <person name="Mascher T."/>
            <person name="Medema M.H."/>
            <person name="Devos D.P."/>
            <person name="Kaster A.-K."/>
            <person name="Ovreas L."/>
            <person name="Rohde M."/>
            <person name="Galperin M.Y."/>
            <person name="Jogler C."/>
        </authorList>
    </citation>
    <scope>NUCLEOTIDE SEQUENCE [LARGE SCALE GENOMIC DNA]</scope>
    <source>
        <strain evidence="1 2">Pla133</strain>
    </source>
</reference>